<feature type="compositionally biased region" description="Gly residues" evidence="1">
    <location>
        <begin position="153"/>
        <end position="164"/>
    </location>
</feature>
<reference evidence="4" key="4">
    <citation type="journal article" date="2015" name="G3 (Bethesda)">
        <title>Genome sequences of three phytopathogenic species of the Magnaporthaceae family of fungi.</title>
        <authorList>
            <person name="Okagaki L.H."/>
            <person name="Nunes C.C."/>
            <person name="Sailsbery J."/>
            <person name="Clay B."/>
            <person name="Brown D."/>
            <person name="John T."/>
            <person name="Oh Y."/>
            <person name="Young N."/>
            <person name="Fitzgerald M."/>
            <person name="Haas B.J."/>
            <person name="Zeng Q."/>
            <person name="Young S."/>
            <person name="Adiconis X."/>
            <person name="Fan L."/>
            <person name="Levin J.Z."/>
            <person name="Mitchell T.K."/>
            <person name="Okubara P.A."/>
            <person name="Farman M.L."/>
            <person name="Kohn L.M."/>
            <person name="Birren B."/>
            <person name="Ma L.-J."/>
            <person name="Dean R.A."/>
        </authorList>
    </citation>
    <scope>NUCLEOTIDE SEQUENCE</scope>
    <source>
        <strain evidence="4">R3-111a-1</strain>
    </source>
</reference>
<gene>
    <name evidence="4" type="primary">20351249</name>
    <name evidence="3" type="ORF">GGTG_10791</name>
</gene>
<reference evidence="5" key="1">
    <citation type="submission" date="2010-07" db="EMBL/GenBank/DDBJ databases">
        <title>The genome sequence of Gaeumannomyces graminis var. tritici strain R3-111a-1.</title>
        <authorList>
            <consortium name="The Broad Institute Genome Sequencing Platform"/>
            <person name="Ma L.-J."/>
            <person name="Dead R."/>
            <person name="Young S."/>
            <person name="Zeng Q."/>
            <person name="Koehrsen M."/>
            <person name="Alvarado L."/>
            <person name="Berlin A."/>
            <person name="Chapman S.B."/>
            <person name="Chen Z."/>
            <person name="Freedman E."/>
            <person name="Gellesch M."/>
            <person name="Goldberg J."/>
            <person name="Griggs A."/>
            <person name="Gujja S."/>
            <person name="Heilman E.R."/>
            <person name="Heiman D."/>
            <person name="Hepburn T."/>
            <person name="Howarth C."/>
            <person name="Jen D."/>
            <person name="Larson L."/>
            <person name="Mehta T."/>
            <person name="Neiman D."/>
            <person name="Pearson M."/>
            <person name="Roberts A."/>
            <person name="Saif S."/>
            <person name="Shea T."/>
            <person name="Shenoy N."/>
            <person name="Sisk P."/>
            <person name="Stolte C."/>
            <person name="Sykes S."/>
            <person name="Walk T."/>
            <person name="White J."/>
            <person name="Yandava C."/>
            <person name="Haas B."/>
            <person name="Nusbaum C."/>
            <person name="Birren B."/>
        </authorList>
    </citation>
    <scope>NUCLEOTIDE SEQUENCE [LARGE SCALE GENOMIC DNA]</scope>
    <source>
        <strain evidence="5">R3-111a-1</strain>
    </source>
</reference>
<dbReference type="OrthoDB" id="49605at2759"/>
<dbReference type="EnsemblFungi" id="EJT71534">
    <property type="protein sequence ID" value="EJT71534"/>
    <property type="gene ID" value="GGTG_10791"/>
</dbReference>
<dbReference type="GO" id="GO:0006508">
    <property type="term" value="P:proteolysis"/>
    <property type="evidence" value="ECO:0007669"/>
    <property type="project" value="UniProtKB-KW"/>
</dbReference>
<reference evidence="3" key="2">
    <citation type="submission" date="2010-07" db="EMBL/GenBank/DDBJ databases">
        <authorList>
            <consortium name="The Broad Institute Genome Sequencing Platform"/>
            <consortium name="Broad Institute Genome Sequencing Center for Infectious Disease"/>
            <person name="Ma L.-J."/>
            <person name="Dead R."/>
            <person name="Young S."/>
            <person name="Zeng Q."/>
            <person name="Koehrsen M."/>
            <person name="Alvarado L."/>
            <person name="Berlin A."/>
            <person name="Chapman S.B."/>
            <person name="Chen Z."/>
            <person name="Freedman E."/>
            <person name="Gellesch M."/>
            <person name="Goldberg J."/>
            <person name="Griggs A."/>
            <person name="Gujja S."/>
            <person name="Heilman E.R."/>
            <person name="Heiman D."/>
            <person name="Hepburn T."/>
            <person name="Howarth C."/>
            <person name="Jen D."/>
            <person name="Larson L."/>
            <person name="Mehta T."/>
            <person name="Neiman D."/>
            <person name="Pearson M."/>
            <person name="Roberts A."/>
            <person name="Saif S."/>
            <person name="Shea T."/>
            <person name="Shenoy N."/>
            <person name="Sisk P."/>
            <person name="Stolte C."/>
            <person name="Sykes S."/>
            <person name="Walk T."/>
            <person name="White J."/>
            <person name="Yandava C."/>
            <person name="Haas B."/>
            <person name="Nusbaum C."/>
            <person name="Birren B."/>
        </authorList>
    </citation>
    <scope>NUCLEOTIDE SEQUENCE</scope>
    <source>
        <strain evidence="3">R3-111a-1</strain>
    </source>
</reference>
<dbReference type="GO" id="GO:0008237">
    <property type="term" value="F:metallopeptidase activity"/>
    <property type="evidence" value="ECO:0007669"/>
    <property type="project" value="UniProtKB-KW"/>
</dbReference>
<keyword evidence="3" id="KW-0482">Metalloprotease</keyword>
<dbReference type="Proteomes" id="UP000006039">
    <property type="component" value="Unassembled WGS sequence"/>
</dbReference>
<keyword evidence="3" id="KW-0378">Hydrolase</keyword>
<dbReference type="Pfam" id="PF08325">
    <property type="entry name" value="WLM"/>
    <property type="match status" value="1"/>
</dbReference>
<evidence type="ECO:0000313" key="3">
    <source>
        <dbReference type="EMBL" id="EJT71534.1"/>
    </source>
</evidence>
<dbReference type="VEuPathDB" id="FungiDB:GGTG_10791"/>
<dbReference type="InterPro" id="IPR013536">
    <property type="entry name" value="WLM_dom"/>
</dbReference>
<keyword evidence="3" id="KW-0645">Protease</keyword>
<evidence type="ECO:0000259" key="2">
    <source>
        <dbReference type="PROSITE" id="PS51397"/>
    </source>
</evidence>
<proteinExistence type="predicted"/>
<reference evidence="4" key="5">
    <citation type="submission" date="2018-04" db="UniProtKB">
        <authorList>
            <consortium name="EnsemblFungi"/>
        </authorList>
    </citation>
    <scope>IDENTIFICATION</scope>
    <source>
        <strain evidence="4">R3-111a-1</strain>
    </source>
</reference>
<accession>J3PBB8</accession>
<dbReference type="RefSeq" id="XP_009226931.1">
    <property type="nucleotide sequence ID" value="XM_009228667.1"/>
</dbReference>
<dbReference type="STRING" id="644352.J3PBB8"/>
<dbReference type="AlphaFoldDB" id="J3PBB8"/>
<feature type="compositionally biased region" description="Basic and acidic residues" evidence="1">
    <location>
        <begin position="115"/>
        <end position="125"/>
    </location>
</feature>
<sequence>MSGSPEAQNADKGKQAGGDLISVTVTLGTQTKTFTFPADDSTVDDLSDACEEAFEDASGARKYNWSTHKFIAPQPVGLLRGAEQGATLLSQSLAGKKVRLMASRLADVDALRAAEASARDRDARRASAAQAARRRRHQTSSLASRPKSTQQSAGGGGGGGGGGSSTYTFLSLRPLPHLPRPEASLRFLERLRDDPGVRAVMEKRRFTVGLLTEMDPAAHTDVSHDGGVGRTLGLNRNRGEVIELRLRTDAGDGYRDYRTIRNTLCHELAHNVHGPHDRDFWDLCHAIEREVAAAADWRGGAGRTVGDGPGFDDEEDYAHDHGGWTGGEYVLGGGGGGGGGGPAAQDLTRREILANAAEERHKRIARERREAKGAGETPEAGEGVEPQETGKRREGEGEEKRRQS</sequence>
<dbReference type="PANTHER" id="PTHR47795:SF1">
    <property type="entry name" value="DNA-DEPENDENT METALLOPROTEASE WSS1 HOMOLOG 2"/>
    <property type="match status" value="1"/>
</dbReference>
<evidence type="ECO:0000256" key="1">
    <source>
        <dbReference type="SAM" id="MobiDB-lite"/>
    </source>
</evidence>
<feature type="domain" description="WLM" evidence="2">
    <location>
        <begin position="160"/>
        <end position="362"/>
    </location>
</feature>
<evidence type="ECO:0000313" key="4">
    <source>
        <dbReference type="EnsemblFungi" id="EJT71534"/>
    </source>
</evidence>
<feature type="region of interest" description="Disordered" evidence="1">
    <location>
        <begin position="354"/>
        <end position="404"/>
    </location>
</feature>
<dbReference type="GeneID" id="20351249"/>
<evidence type="ECO:0000313" key="5">
    <source>
        <dbReference type="Proteomes" id="UP000006039"/>
    </source>
</evidence>
<protein>
    <submittedName>
        <fullName evidence="3">Ubiquitin/metalloprotease fusion protein</fullName>
    </submittedName>
</protein>
<reference evidence="3" key="3">
    <citation type="submission" date="2010-09" db="EMBL/GenBank/DDBJ databases">
        <title>Annotation of Gaeumannomyces graminis var. tritici R3-111a-1.</title>
        <authorList>
            <consortium name="The Broad Institute Genome Sequencing Platform"/>
            <person name="Ma L.-J."/>
            <person name="Dead R."/>
            <person name="Young S.K."/>
            <person name="Zeng Q."/>
            <person name="Gargeya S."/>
            <person name="Fitzgerald M."/>
            <person name="Haas B."/>
            <person name="Abouelleil A."/>
            <person name="Alvarado L."/>
            <person name="Arachchi H.M."/>
            <person name="Berlin A."/>
            <person name="Brown A."/>
            <person name="Chapman S.B."/>
            <person name="Chen Z."/>
            <person name="Dunbar C."/>
            <person name="Freedman E."/>
            <person name="Gearin G."/>
            <person name="Gellesch M."/>
            <person name="Goldberg J."/>
            <person name="Griggs A."/>
            <person name="Gujja S."/>
            <person name="Heiman D."/>
            <person name="Howarth C."/>
            <person name="Larson L."/>
            <person name="Lui A."/>
            <person name="MacDonald P.J.P."/>
            <person name="Mehta T."/>
            <person name="Montmayeur A."/>
            <person name="Murphy C."/>
            <person name="Neiman D."/>
            <person name="Pearson M."/>
            <person name="Priest M."/>
            <person name="Roberts A."/>
            <person name="Saif S."/>
            <person name="Shea T."/>
            <person name="Shenoy N."/>
            <person name="Sisk P."/>
            <person name="Stolte C."/>
            <person name="Sykes S."/>
            <person name="Yandava C."/>
            <person name="Wortman J."/>
            <person name="Nusbaum C."/>
            <person name="Birren B."/>
        </authorList>
    </citation>
    <scope>NUCLEOTIDE SEQUENCE</scope>
    <source>
        <strain evidence="3">R3-111a-1</strain>
    </source>
</reference>
<feature type="region of interest" description="Disordered" evidence="1">
    <location>
        <begin position="115"/>
        <end position="173"/>
    </location>
</feature>
<name>J3PBB8_GAET3</name>
<dbReference type="GO" id="GO:0070628">
    <property type="term" value="F:proteasome binding"/>
    <property type="evidence" value="ECO:0007669"/>
    <property type="project" value="TreeGrafter"/>
</dbReference>
<feature type="compositionally biased region" description="Basic and acidic residues" evidence="1">
    <location>
        <begin position="388"/>
        <end position="404"/>
    </location>
</feature>
<feature type="compositionally biased region" description="Basic and acidic residues" evidence="1">
    <location>
        <begin position="354"/>
        <end position="373"/>
    </location>
</feature>
<organism evidence="3">
    <name type="scientific">Gaeumannomyces tritici (strain R3-111a-1)</name>
    <name type="common">Wheat and barley take-all root rot fungus</name>
    <name type="synonym">Gaeumannomyces graminis var. tritici</name>
    <dbReference type="NCBI Taxonomy" id="644352"/>
    <lineage>
        <taxon>Eukaryota</taxon>
        <taxon>Fungi</taxon>
        <taxon>Dikarya</taxon>
        <taxon>Ascomycota</taxon>
        <taxon>Pezizomycotina</taxon>
        <taxon>Sordariomycetes</taxon>
        <taxon>Sordariomycetidae</taxon>
        <taxon>Magnaporthales</taxon>
        <taxon>Magnaporthaceae</taxon>
        <taxon>Gaeumannomyces</taxon>
    </lineage>
</organism>
<dbReference type="HOGENOM" id="CLU_056790_0_0_1"/>
<dbReference type="eggNOG" id="KOG4842">
    <property type="taxonomic scope" value="Eukaryota"/>
</dbReference>
<dbReference type="PANTHER" id="PTHR47795">
    <property type="entry name" value="UBIQUITIN AND WLM DOMAIN-CONTAINING METALLOPROTEASE SPCC1442.07C"/>
    <property type="match status" value="1"/>
</dbReference>
<feature type="compositionally biased region" description="Polar residues" evidence="1">
    <location>
        <begin position="139"/>
        <end position="152"/>
    </location>
</feature>
<keyword evidence="5" id="KW-1185">Reference proteome</keyword>
<dbReference type="PROSITE" id="PS51397">
    <property type="entry name" value="WLM"/>
    <property type="match status" value="1"/>
</dbReference>
<dbReference type="EMBL" id="GL385400">
    <property type="protein sequence ID" value="EJT71534.1"/>
    <property type="molecule type" value="Genomic_DNA"/>
</dbReference>